<evidence type="ECO:0000313" key="2">
    <source>
        <dbReference type="Proteomes" id="UP000774958"/>
    </source>
</evidence>
<dbReference type="Proteomes" id="UP000774958">
    <property type="component" value="Unassembled WGS sequence"/>
</dbReference>
<proteinExistence type="predicted"/>
<comment type="caution">
    <text evidence="1">The sequence shown here is derived from an EMBL/GenBank/DDBJ whole genome shotgun (WGS) entry which is preliminary data.</text>
</comment>
<protein>
    <submittedName>
        <fullName evidence="1">Uncharacterized protein</fullName>
    </submittedName>
</protein>
<accession>A0ABS7V6W3</accession>
<dbReference type="RefSeq" id="WP_224161726.1">
    <property type="nucleotide sequence ID" value="NZ_JAIRBT010000001.1"/>
</dbReference>
<dbReference type="EMBL" id="JAIRBT010000001">
    <property type="protein sequence ID" value="MBZ6064679.1"/>
    <property type="molecule type" value="Genomic_DNA"/>
</dbReference>
<organism evidence="1 2">
    <name type="scientific">Aeromonas schubertii</name>
    <dbReference type="NCBI Taxonomy" id="652"/>
    <lineage>
        <taxon>Bacteria</taxon>
        <taxon>Pseudomonadati</taxon>
        <taxon>Pseudomonadota</taxon>
        <taxon>Gammaproteobacteria</taxon>
        <taxon>Aeromonadales</taxon>
        <taxon>Aeromonadaceae</taxon>
        <taxon>Aeromonas</taxon>
    </lineage>
</organism>
<name>A0ABS7V6W3_9GAMM</name>
<gene>
    <name evidence="1" type="ORF">LA374_00405</name>
</gene>
<sequence>MNHPTAHNQAGTLPASLSCIITTCQHCRQTAVCRPVPGRYGTRAYWYCVEQCYTKALNASERTVRAASAKPASPRPPAQGFCNCCGDLKPLRAVRLRTGWTSLQYCDGCYSDRLAEFDDVPTCDCGTRLRPSEYRTGRCGVCQ</sequence>
<reference evidence="1 2" key="1">
    <citation type="submission" date="2021-09" db="EMBL/GenBank/DDBJ databases">
        <title>Aeromonas schubertii isolated from Asian sea bass.</title>
        <authorList>
            <person name="Pinpimai K."/>
        </authorList>
    </citation>
    <scope>NUCLEOTIDE SEQUENCE [LARGE SCALE GENOMIC DNA]</scope>
    <source>
        <strain evidence="1 2">CHULA2021a</strain>
    </source>
</reference>
<evidence type="ECO:0000313" key="1">
    <source>
        <dbReference type="EMBL" id="MBZ6064679.1"/>
    </source>
</evidence>
<keyword evidence="2" id="KW-1185">Reference proteome</keyword>